<name>A0A141SCY7_9FLOR</name>
<dbReference type="Gene3D" id="1.20.59.20">
    <property type="match status" value="1"/>
</dbReference>
<reference evidence="8" key="1">
    <citation type="submission" date="2015-07" db="EMBL/GenBank/DDBJ databases">
        <title>Reconstructing the complex evolutionary history of mobile plasmids in red algal genomes.</title>
        <authorList>
            <person name="Lee J."/>
            <person name="Kim K.M."/>
            <person name="Yang E.C."/>
            <person name="Miller K.A."/>
            <person name="Boo S.M."/>
            <person name="Bhattacharya D."/>
            <person name="Yoon H.S."/>
        </authorList>
    </citation>
    <scope>NUCLEOTIDE SEQUENCE</scope>
</reference>
<keyword evidence="3 6" id="KW-0547">Nucleotide-binding</keyword>
<keyword evidence="2 6" id="KW-0819">tRNA processing</keyword>
<dbReference type="PANTHER" id="PTHR43033:SF1">
    <property type="entry name" value="TRNA(ILE)-LYSIDINE SYNTHASE-RELATED"/>
    <property type="match status" value="1"/>
</dbReference>
<gene>
    <name evidence="6 8" type="primary">tilS</name>
    <name evidence="8" type="ORF">Sdur_105</name>
</gene>
<evidence type="ECO:0000313" key="8">
    <source>
        <dbReference type="EMBL" id="AMK96155.1"/>
    </source>
</evidence>
<feature type="domain" description="tRNA(Ile)-lysidine/2-thiocytidine synthase N-terminal" evidence="7">
    <location>
        <begin position="22"/>
        <end position="200"/>
    </location>
</feature>
<dbReference type="AlphaFoldDB" id="A0A141SCY7"/>
<sequence length="325" mass="38962">MHTFLHKKFINNLKSNINNKEKLLIAISGGQDSLCLIKLLQDCFKNRNNKFEAIYIDYQWQKKSIKHTKQIINFAKQIEIKLSIYEIKSLIFSEKKARLLRYQMLINHALKYKFSKILLGHTKNDKIETFLQQLIRGTSIDGATGLVSKRKISKQLWIIRPMLHFSREETEWFCRKLHLPVWSDTTNYNYLIPRNRFRHELIPYLKQCINHNTMNSLYSFIELSETDNEYIKENTIRLYLKIKHKKLVGLNINLLQQEHLSLQQRSLQLFFQYHFNLCIKQQMISKIIKMINYNSKISNIFHTNNLVIQLKNHWLYANFVGNNKI</sequence>
<comment type="catalytic activity">
    <reaction evidence="5 6">
        <text>cytidine(34) in tRNA(Ile2) + L-lysine + ATP = lysidine(34) in tRNA(Ile2) + AMP + diphosphate + H(+)</text>
        <dbReference type="Rhea" id="RHEA:43744"/>
        <dbReference type="Rhea" id="RHEA-COMP:10625"/>
        <dbReference type="Rhea" id="RHEA-COMP:10670"/>
        <dbReference type="ChEBI" id="CHEBI:15378"/>
        <dbReference type="ChEBI" id="CHEBI:30616"/>
        <dbReference type="ChEBI" id="CHEBI:32551"/>
        <dbReference type="ChEBI" id="CHEBI:33019"/>
        <dbReference type="ChEBI" id="CHEBI:82748"/>
        <dbReference type="ChEBI" id="CHEBI:83665"/>
        <dbReference type="ChEBI" id="CHEBI:456215"/>
        <dbReference type="EC" id="6.3.4.19"/>
    </reaction>
</comment>
<dbReference type="PANTHER" id="PTHR43033">
    <property type="entry name" value="TRNA(ILE)-LYSIDINE SYNTHASE-RELATED"/>
    <property type="match status" value="1"/>
</dbReference>
<evidence type="ECO:0000259" key="7">
    <source>
        <dbReference type="Pfam" id="PF01171"/>
    </source>
</evidence>
<dbReference type="InterPro" id="IPR011063">
    <property type="entry name" value="TilS/TtcA_N"/>
</dbReference>
<comment type="domain">
    <text evidence="6">The N-terminal region contains the highly conserved SGGXDS motif, predicted to be a P-loop motif involved in ATP binding.</text>
</comment>
<dbReference type="InterPro" id="IPR012795">
    <property type="entry name" value="tRNA_Ile_lys_synt_N"/>
</dbReference>
<dbReference type="EMBL" id="KT266785">
    <property type="protein sequence ID" value="AMK96155.1"/>
    <property type="molecule type" value="Genomic_DNA"/>
</dbReference>
<dbReference type="NCBIfam" id="TIGR02432">
    <property type="entry name" value="lysidine_TilS_N"/>
    <property type="match status" value="1"/>
</dbReference>
<feature type="binding site" evidence="6">
    <location>
        <begin position="28"/>
        <end position="33"/>
    </location>
    <ligand>
        <name>ATP</name>
        <dbReference type="ChEBI" id="CHEBI:30616"/>
    </ligand>
</feature>
<evidence type="ECO:0000256" key="4">
    <source>
        <dbReference type="ARBA" id="ARBA00022840"/>
    </source>
</evidence>
<comment type="function">
    <text evidence="6">Ligates lysine onto the cytidine present at position 34 of the AUA codon-specific tRNA(Ile) that contains the anticodon CAU, in an ATP-dependent manner. Cytidine is converted to lysidine, thus changing the amino acid specificity of the tRNA from methionine to isoleucine.</text>
</comment>
<dbReference type="Pfam" id="PF01171">
    <property type="entry name" value="ATP_bind_3"/>
    <property type="match status" value="1"/>
</dbReference>
<dbReference type="GeneID" id="27215608"/>
<comment type="similarity">
    <text evidence="6">Belongs to the tRNA(Ile)-lysidine synthase family.</text>
</comment>
<dbReference type="GO" id="GO:0032267">
    <property type="term" value="F:tRNA(Ile)-lysidine synthase activity"/>
    <property type="evidence" value="ECO:0007669"/>
    <property type="project" value="UniProtKB-EC"/>
</dbReference>
<accession>A0A141SCY7</accession>
<protein>
    <recommendedName>
        <fullName evidence="6">tRNA(Ile)-lysidine synthase</fullName>
        <ecNumber evidence="6">6.3.4.19</ecNumber>
    </recommendedName>
    <alternativeName>
        <fullName evidence="6">tRNA(Ile)-2-lysyl-cytidine synthase</fullName>
    </alternativeName>
    <alternativeName>
        <fullName evidence="6">tRNA(Ile)-lysidine synthetase</fullName>
    </alternativeName>
</protein>
<evidence type="ECO:0000256" key="1">
    <source>
        <dbReference type="ARBA" id="ARBA00022598"/>
    </source>
</evidence>
<geneLocation type="plastid" evidence="8"/>
<keyword evidence="8" id="KW-0934">Plastid</keyword>
<proteinExistence type="inferred from homology"/>
<evidence type="ECO:0000256" key="2">
    <source>
        <dbReference type="ARBA" id="ARBA00022694"/>
    </source>
</evidence>
<dbReference type="SUPFAM" id="SSF52402">
    <property type="entry name" value="Adenine nucleotide alpha hydrolases-like"/>
    <property type="match status" value="1"/>
</dbReference>
<keyword evidence="4 6" id="KW-0067">ATP-binding</keyword>
<organism evidence="8">
    <name type="scientific">Sporolithon durum</name>
    <dbReference type="NCBI Taxonomy" id="48970"/>
    <lineage>
        <taxon>Eukaryota</taxon>
        <taxon>Rhodophyta</taxon>
        <taxon>Florideophyceae</taxon>
        <taxon>Corallinophycidae</taxon>
        <taxon>Sporolithales</taxon>
        <taxon>Sporolithaceae</taxon>
        <taxon>Sporolithon</taxon>
    </lineage>
</organism>
<dbReference type="HAMAP" id="MF_01161">
    <property type="entry name" value="tRNA_Ile_lys_synt"/>
    <property type="match status" value="1"/>
</dbReference>
<dbReference type="Gene3D" id="3.40.50.620">
    <property type="entry name" value="HUPs"/>
    <property type="match status" value="1"/>
</dbReference>
<dbReference type="GO" id="GO:0005524">
    <property type="term" value="F:ATP binding"/>
    <property type="evidence" value="ECO:0007669"/>
    <property type="project" value="UniProtKB-UniRule"/>
</dbReference>
<dbReference type="CDD" id="cd01992">
    <property type="entry name" value="TilS_N"/>
    <property type="match status" value="1"/>
</dbReference>
<dbReference type="InterPro" id="IPR014729">
    <property type="entry name" value="Rossmann-like_a/b/a_fold"/>
</dbReference>
<dbReference type="EC" id="6.3.4.19" evidence="6"/>
<keyword evidence="1 6" id="KW-0436">Ligase</keyword>
<evidence type="ECO:0000256" key="5">
    <source>
        <dbReference type="ARBA" id="ARBA00048539"/>
    </source>
</evidence>
<evidence type="ECO:0000256" key="3">
    <source>
        <dbReference type="ARBA" id="ARBA00022741"/>
    </source>
</evidence>
<evidence type="ECO:0000256" key="6">
    <source>
        <dbReference type="HAMAP-Rule" id="MF_01161"/>
    </source>
</evidence>
<dbReference type="SUPFAM" id="SSF82829">
    <property type="entry name" value="MesJ substrate recognition domain-like"/>
    <property type="match status" value="1"/>
</dbReference>
<dbReference type="RefSeq" id="YP_009243913.1">
    <property type="nucleotide sequence ID" value="NC_029857.1"/>
</dbReference>
<dbReference type="InterPro" id="IPR012094">
    <property type="entry name" value="tRNA_Ile_lys_synt"/>
</dbReference>
<dbReference type="GO" id="GO:0006400">
    <property type="term" value="P:tRNA modification"/>
    <property type="evidence" value="ECO:0007669"/>
    <property type="project" value="UniProtKB-UniRule"/>
</dbReference>